<reference evidence="5" key="1">
    <citation type="journal article" date="2019" name="Int. J. Syst. Evol. Microbiol.">
        <title>The Global Catalogue of Microorganisms (GCM) 10K type strain sequencing project: providing services to taxonomists for standard genome sequencing and annotation.</title>
        <authorList>
            <consortium name="The Broad Institute Genomics Platform"/>
            <consortium name="The Broad Institute Genome Sequencing Center for Infectious Disease"/>
            <person name="Wu L."/>
            <person name="Ma J."/>
        </authorList>
    </citation>
    <scope>NUCLEOTIDE SEQUENCE [LARGE SCALE GENOMIC DNA]</scope>
    <source>
        <strain evidence="5">CCUG 54523</strain>
    </source>
</reference>
<dbReference type="Pfam" id="PF11992">
    <property type="entry name" value="TgpA_N"/>
    <property type="match status" value="1"/>
</dbReference>
<dbReference type="SUPFAM" id="SSF54001">
    <property type="entry name" value="Cysteine proteinases"/>
    <property type="match status" value="1"/>
</dbReference>
<dbReference type="InterPro" id="IPR002931">
    <property type="entry name" value="Transglutaminase-like"/>
</dbReference>
<feature type="transmembrane region" description="Helical" evidence="2">
    <location>
        <begin position="179"/>
        <end position="195"/>
    </location>
</feature>
<dbReference type="RefSeq" id="WP_204978683.1">
    <property type="nucleotide sequence ID" value="NZ_JBHTII010000001.1"/>
</dbReference>
<feature type="compositionally biased region" description="Low complexity" evidence="1">
    <location>
        <begin position="566"/>
        <end position="585"/>
    </location>
</feature>
<protein>
    <submittedName>
        <fullName evidence="4">TransglutaminaseTgpA domain-containing protein</fullName>
    </submittedName>
</protein>
<organism evidence="4 5">
    <name type="scientific">Microbacterium insulae</name>
    <dbReference type="NCBI Taxonomy" id="483014"/>
    <lineage>
        <taxon>Bacteria</taxon>
        <taxon>Bacillati</taxon>
        <taxon>Actinomycetota</taxon>
        <taxon>Actinomycetes</taxon>
        <taxon>Micrococcales</taxon>
        <taxon>Microbacteriaceae</taxon>
        <taxon>Microbacterium</taxon>
    </lineage>
</organism>
<evidence type="ECO:0000313" key="5">
    <source>
        <dbReference type="Proteomes" id="UP001597055"/>
    </source>
</evidence>
<accession>A0ABW3AJM4</accession>
<sequence length="757" mass="79419">MSSADSSGRAARRGGELILTLALLAALLAALLPVMRVVKPGGWLLGAVLLATAVLAAGFVARRFRLPAVAVSLIEAGVWVAFMTVVFLRHTALLWVVPTPETFEAVPPLFDEAIERITFGAAPLDDHPSLAFLIVGSMGLLAIIVDHVVLTARMPLLASIGIVAVSLIPAIAVPRQVDVMAFVFLAVAILFLIRAETRSRERPLERESERAAGVPATAVGIGAIAVVVAVVATPLLPQPAVRAGGGLGPGPGIDATLQLGDDLRRPEEIEVLRVRTDAQSAPYLRATTLSRFEGGIWEPDQVRTVPLDSELGLGSVAVGPDVRVTETTTSVEVVNLASVWLPVSFPAVSVSGLDGRWAAVPYNRTVISQSGSTQGQAYEVVANVPRPSLEQIRQFNAGGPELRDQTTSLPPETPDIIIDLAAEVTAGADNDYDRLIALQRWFRGGEFRYSLEAPVEEGFDGSGAEAVAEFLEQREGYCIHFASAFALMARSLHMPTRIVVGYLPGVATTDVVDSQTVYSVSSSLLHAWPEVYFDNVGWVPFEPTAGLGVPTAFSPAASLPGDPDDPSTATPGATPAPTSTPTADPNSPIDPRDEALPGTPLGGANPLPSLGVALLILLLLAVPFLVSELRRRQLTAAGRGGDAAAAWTLAQDAAIDVGIAVPASESPRSFAQRLVDLHGASPEDLETLVRAIERASYAPTGARDYWLGDAATDAATAVRRQLLAAAPASRRILAVIAPRSLIVRPGSVYAGGAPATR</sequence>
<dbReference type="InterPro" id="IPR038765">
    <property type="entry name" value="Papain-like_cys_pep_sf"/>
</dbReference>
<feature type="transmembrane region" description="Helical" evidence="2">
    <location>
        <begin position="216"/>
        <end position="236"/>
    </location>
</feature>
<feature type="domain" description="Transglutaminase-like" evidence="3">
    <location>
        <begin position="470"/>
        <end position="545"/>
    </location>
</feature>
<feature type="region of interest" description="Disordered" evidence="1">
    <location>
        <begin position="552"/>
        <end position="602"/>
    </location>
</feature>
<evidence type="ECO:0000256" key="1">
    <source>
        <dbReference type="SAM" id="MobiDB-lite"/>
    </source>
</evidence>
<keyword evidence="2" id="KW-0812">Transmembrane</keyword>
<feature type="transmembrane region" description="Helical" evidence="2">
    <location>
        <begin position="41"/>
        <end position="61"/>
    </location>
</feature>
<evidence type="ECO:0000256" key="2">
    <source>
        <dbReference type="SAM" id="Phobius"/>
    </source>
</evidence>
<feature type="transmembrane region" description="Helical" evidence="2">
    <location>
        <begin position="68"/>
        <end position="88"/>
    </location>
</feature>
<keyword evidence="5" id="KW-1185">Reference proteome</keyword>
<keyword evidence="2" id="KW-0472">Membrane</keyword>
<proteinExistence type="predicted"/>
<dbReference type="PANTHER" id="PTHR42736:SF1">
    <property type="entry name" value="PROTEIN-GLUTAMINE GAMMA-GLUTAMYLTRANSFERASE"/>
    <property type="match status" value="1"/>
</dbReference>
<dbReference type="PANTHER" id="PTHR42736">
    <property type="entry name" value="PROTEIN-GLUTAMINE GAMMA-GLUTAMYLTRANSFERASE"/>
    <property type="match status" value="1"/>
</dbReference>
<evidence type="ECO:0000313" key="4">
    <source>
        <dbReference type="EMBL" id="MFD0790858.1"/>
    </source>
</evidence>
<dbReference type="Gene3D" id="3.10.620.30">
    <property type="match status" value="1"/>
</dbReference>
<feature type="transmembrane region" description="Helical" evidence="2">
    <location>
        <begin position="607"/>
        <end position="626"/>
    </location>
</feature>
<dbReference type="SMART" id="SM00460">
    <property type="entry name" value="TGc"/>
    <property type="match status" value="1"/>
</dbReference>
<comment type="caution">
    <text evidence="4">The sequence shown here is derived from an EMBL/GenBank/DDBJ whole genome shotgun (WGS) entry which is preliminary data.</text>
</comment>
<dbReference type="EMBL" id="JBHTII010000001">
    <property type="protein sequence ID" value="MFD0790858.1"/>
    <property type="molecule type" value="Genomic_DNA"/>
</dbReference>
<feature type="transmembrane region" description="Helical" evidence="2">
    <location>
        <begin position="156"/>
        <end position="173"/>
    </location>
</feature>
<name>A0ABW3AJM4_9MICO</name>
<feature type="transmembrane region" description="Helical" evidence="2">
    <location>
        <begin position="130"/>
        <end position="149"/>
    </location>
</feature>
<dbReference type="Pfam" id="PF01841">
    <property type="entry name" value="Transglut_core"/>
    <property type="match status" value="1"/>
</dbReference>
<gene>
    <name evidence="4" type="ORF">ACFQ0P_10630</name>
</gene>
<keyword evidence="2" id="KW-1133">Transmembrane helix</keyword>
<evidence type="ECO:0000259" key="3">
    <source>
        <dbReference type="SMART" id="SM00460"/>
    </source>
</evidence>
<dbReference type="Proteomes" id="UP001597055">
    <property type="component" value="Unassembled WGS sequence"/>
</dbReference>
<dbReference type="InterPro" id="IPR052901">
    <property type="entry name" value="Bact_TGase-like"/>
</dbReference>
<feature type="transmembrane region" description="Helical" evidence="2">
    <location>
        <begin position="17"/>
        <end position="35"/>
    </location>
</feature>
<dbReference type="InterPro" id="IPR021878">
    <property type="entry name" value="TgpA_N"/>
</dbReference>